<feature type="domain" description="SP-RING-type" evidence="11">
    <location>
        <begin position="94"/>
        <end position="160"/>
    </location>
</feature>
<evidence type="ECO:0000256" key="6">
    <source>
        <dbReference type="ARBA" id="ARBA00022771"/>
    </source>
</evidence>
<keyword evidence="5" id="KW-0479">Metal-binding</keyword>
<dbReference type="EMBL" id="CDMY01000298">
    <property type="protein sequence ID" value="CEM00753.1"/>
    <property type="molecule type" value="Genomic_DNA"/>
</dbReference>
<keyword evidence="6" id="KW-0863">Zinc-finger</keyword>
<dbReference type="PANTHER" id="PTHR21330">
    <property type="entry name" value="E3 SUMO-PROTEIN LIGASE NSE2"/>
    <property type="match status" value="1"/>
</dbReference>
<keyword evidence="8" id="KW-0862">Zinc</keyword>
<dbReference type="GO" id="GO:0000724">
    <property type="term" value="P:double-strand break repair via homologous recombination"/>
    <property type="evidence" value="ECO:0007669"/>
    <property type="project" value="InterPro"/>
</dbReference>
<evidence type="ECO:0000256" key="4">
    <source>
        <dbReference type="ARBA" id="ARBA00022679"/>
    </source>
</evidence>
<evidence type="ECO:0000256" key="10">
    <source>
        <dbReference type="SAM" id="MobiDB-lite"/>
    </source>
</evidence>
<feature type="compositionally biased region" description="Acidic residues" evidence="10">
    <location>
        <begin position="213"/>
        <end position="222"/>
    </location>
</feature>
<reference evidence="12 13" key="1">
    <citation type="submission" date="2014-11" db="EMBL/GenBank/DDBJ databases">
        <authorList>
            <person name="Zhu J."/>
            <person name="Qi W."/>
            <person name="Song R."/>
        </authorList>
    </citation>
    <scope>NUCLEOTIDE SEQUENCE [LARGE SCALE GENOMIC DNA]</scope>
</reference>
<dbReference type="GO" id="GO:0016925">
    <property type="term" value="P:protein sumoylation"/>
    <property type="evidence" value="ECO:0007669"/>
    <property type="project" value="UniProtKB-UniPathway"/>
</dbReference>
<keyword evidence="7" id="KW-0833">Ubl conjugation pathway</keyword>
<dbReference type="UniPathway" id="UPA00886"/>
<comment type="subcellular location">
    <subcellularLocation>
        <location evidence="1">Nucleus</location>
    </subcellularLocation>
</comment>
<keyword evidence="4" id="KW-0808">Transferase</keyword>
<evidence type="ECO:0000256" key="1">
    <source>
        <dbReference type="ARBA" id="ARBA00004123"/>
    </source>
</evidence>
<accession>A0A0G4ER79</accession>
<dbReference type="Proteomes" id="UP000041254">
    <property type="component" value="Unassembled WGS sequence"/>
</dbReference>
<evidence type="ECO:0000256" key="7">
    <source>
        <dbReference type="ARBA" id="ARBA00022786"/>
    </source>
</evidence>
<keyword evidence="9" id="KW-0539">Nucleus</keyword>
<protein>
    <recommendedName>
        <fullName evidence="11">SP-RING-type domain-containing protein</fullName>
    </recommendedName>
</protein>
<dbReference type="CDD" id="cd16651">
    <property type="entry name" value="SPL-RING_NSE2"/>
    <property type="match status" value="1"/>
</dbReference>
<proteinExistence type="inferred from homology"/>
<dbReference type="PANTHER" id="PTHR21330:SF1">
    <property type="entry name" value="E3 SUMO-PROTEIN LIGASE NSE2"/>
    <property type="match status" value="1"/>
</dbReference>
<feature type="compositionally biased region" description="Acidic residues" evidence="10">
    <location>
        <begin position="249"/>
        <end position="258"/>
    </location>
</feature>
<dbReference type="GO" id="GO:0008270">
    <property type="term" value="F:zinc ion binding"/>
    <property type="evidence" value="ECO:0007669"/>
    <property type="project" value="UniProtKB-KW"/>
</dbReference>
<evidence type="ECO:0000256" key="5">
    <source>
        <dbReference type="ARBA" id="ARBA00022723"/>
    </source>
</evidence>
<dbReference type="Pfam" id="PF11789">
    <property type="entry name" value="zf-Nse"/>
    <property type="match status" value="1"/>
</dbReference>
<dbReference type="GO" id="GO:0030915">
    <property type="term" value="C:Smc5-Smc6 complex"/>
    <property type="evidence" value="ECO:0007669"/>
    <property type="project" value="InterPro"/>
</dbReference>
<dbReference type="InterPro" id="IPR004181">
    <property type="entry name" value="Znf_MIZ"/>
</dbReference>
<dbReference type="InParanoid" id="A0A0G4ER79"/>
<evidence type="ECO:0000259" key="11">
    <source>
        <dbReference type="Pfam" id="PF11789"/>
    </source>
</evidence>
<name>A0A0G4ER79_VITBC</name>
<dbReference type="SUPFAM" id="SSF57850">
    <property type="entry name" value="RING/U-box"/>
    <property type="match status" value="1"/>
</dbReference>
<keyword evidence="13" id="KW-1185">Reference proteome</keyword>
<dbReference type="InterPro" id="IPR026846">
    <property type="entry name" value="Nse2(Mms21)"/>
</dbReference>
<feature type="region of interest" description="Disordered" evidence="10">
    <location>
        <begin position="198"/>
        <end position="258"/>
    </location>
</feature>
<dbReference type="STRING" id="1169540.A0A0G4ER79"/>
<dbReference type="GO" id="GO:0061665">
    <property type="term" value="F:SUMO ligase activity"/>
    <property type="evidence" value="ECO:0007669"/>
    <property type="project" value="TreeGrafter"/>
</dbReference>
<gene>
    <name evidence="12" type="ORF">Vbra_12937</name>
</gene>
<feature type="compositionally biased region" description="Basic and acidic residues" evidence="10">
    <location>
        <begin position="223"/>
        <end position="248"/>
    </location>
</feature>
<comment type="pathway">
    <text evidence="2">Protein modification; protein sumoylation.</text>
</comment>
<dbReference type="AlphaFoldDB" id="A0A0G4ER79"/>
<evidence type="ECO:0000256" key="9">
    <source>
        <dbReference type="ARBA" id="ARBA00023242"/>
    </source>
</evidence>
<evidence type="ECO:0000313" key="13">
    <source>
        <dbReference type="Proteomes" id="UP000041254"/>
    </source>
</evidence>
<comment type="similarity">
    <text evidence="3">Belongs to the NSE2 family.</text>
</comment>
<dbReference type="VEuPathDB" id="CryptoDB:Vbra_12937"/>
<organism evidence="12 13">
    <name type="scientific">Vitrella brassicaformis (strain CCMP3155)</name>
    <dbReference type="NCBI Taxonomy" id="1169540"/>
    <lineage>
        <taxon>Eukaryota</taxon>
        <taxon>Sar</taxon>
        <taxon>Alveolata</taxon>
        <taxon>Colpodellida</taxon>
        <taxon>Vitrellaceae</taxon>
        <taxon>Vitrella</taxon>
    </lineage>
</organism>
<evidence type="ECO:0000256" key="3">
    <source>
        <dbReference type="ARBA" id="ARBA00008212"/>
    </source>
</evidence>
<evidence type="ECO:0000256" key="2">
    <source>
        <dbReference type="ARBA" id="ARBA00004718"/>
    </source>
</evidence>
<dbReference type="InterPro" id="IPR013083">
    <property type="entry name" value="Znf_RING/FYVE/PHD"/>
</dbReference>
<dbReference type="Gene3D" id="3.30.40.10">
    <property type="entry name" value="Zinc/RING finger domain, C3HC4 (zinc finger)"/>
    <property type="match status" value="1"/>
</dbReference>
<evidence type="ECO:0000313" key="12">
    <source>
        <dbReference type="EMBL" id="CEM00753.1"/>
    </source>
</evidence>
<sequence length="258" mass="27966">MGDVAHFNADDALNDLQKTADQCNAELQMLAKKVIEQDVMIDATKAALKRLAARLTRLGVRQGAGGNENDHAYVKGMNELLEGRQDDPMGEDADVFVDVAEFADKCPITQEPFEHPVHQVVPPNAPVPAHPPCTHTFERHAILQLFATSPRIECPVHGCSRWVIRAFLRDNELLKRHLQAQREEGAAGGGGGAAAAAAAAAAGGDGDGHGGDGDEMDFTGQDDEQRQDGMKEEDEWKTPRSREVKREEPDDVDVDMAG</sequence>
<dbReference type="GO" id="GO:0005634">
    <property type="term" value="C:nucleus"/>
    <property type="evidence" value="ECO:0007669"/>
    <property type="project" value="UniProtKB-SubCell"/>
</dbReference>
<evidence type="ECO:0000256" key="8">
    <source>
        <dbReference type="ARBA" id="ARBA00022833"/>
    </source>
</evidence>